<dbReference type="AlphaFoldDB" id="A0A858RGV6"/>
<name>A0A858RGV6_9BACT</name>
<dbReference type="RefSeq" id="WP_169454097.1">
    <property type="nucleotide sequence ID" value="NZ_CP051774.1"/>
</dbReference>
<proteinExistence type="predicted"/>
<reference evidence="1 2" key="1">
    <citation type="submission" date="2020-04" db="EMBL/GenBank/DDBJ databases">
        <title>Luteolibacter sp. G-1-1-1 isolated from soil.</title>
        <authorList>
            <person name="Dahal R.H."/>
        </authorList>
    </citation>
    <scope>NUCLEOTIDE SEQUENCE [LARGE SCALE GENOMIC DNA]</scope>
    <source>
        <strain evidence="1 2">G-1-1-1</strain>
    </source>
</reference>
<evidence type="ECO:0000313" key="2">
    <source>
        <dbReference type="Proteomes" id="UP000501812"/>
    </source>
</evidence>
<dbReference type="KEGG" id="luo:HHL09_08290"/>
<sequence>MRSRKKMKAILWLGGMSIFFVCALPLYTSISKQRTAAVRTWALGNVRQMGISLFEFDARYGRFPDATTAAKVKADTGTALTLGGATSNEVFRQLIAYGLKSEKPFYAEIAGSKKPDDRYHDDAHALVPGEVGFAYIAGLDSSADPGTPIIVSPLIPGTTLFDPKPFGGRAVILRLDNSAAPLPIDPAGRVLLGGKDIFDPSQPFWKGKTPDIKWQE</sequence>
<protein>
    <recommendedName>
        <fullName evidence="3">DUF1559 domain-containing protein</fullName>
    </recommendedName>
</protein>
<accession>A0A858RGV6</accession>
<gene>
    <name evidence="1" type="ORF">HHL09_08290</name>
</gene>
<evidence type="ECO:0000313" key="1">
    <source>
        <dbReference type="EMBL" id="QJE95784.1"/>
    </source>
</evidence>
<keyword evidence="2" id="KW-1185">Reference proteome</keyword>
<dbReference type="EMBL" id="CP051774">
    <property type="protein sequence ID" value="QJE95784.1"/>
    <property type="molecule type" value="Genomic_DNA"/>
</dbReference>
<organism evidence="1 2">
    <name type="scientific">Luteolibacter luteus</name>
    <dbReference type="NCBI Taxonomy" id="2728835"/>
    <lineage>
        <taxon>Bacteria</taxon>
        <taxon>Pseudomonadati</taxon>
        <taxon>Verrucomicrobiota</taxon>
        <taxon>Verrucomicrobiia</taxon>
        <taxon>Verrucomicrobiales</taxon>
        <taxon>Verrucomicrobiaceae</taxon>
        <taxon>Luteolibacter</taxon>
    </lineage>
</organism>
<dbReference type="Proteomes" id="UP000501812">
    <property type="component" value="Chromosome"/>
</dbReference>
<evidence type="ECO:0008006" key="3">
    <source>
        <dbReference type="Google" id="ProtNLM"/>
    </source>
</evidence>